<reference evidence="2" key="1">
    <citation type="submission" date="2016-10" db="EMBL/GenBank/DDBJ databases">
        <authorList>
            <person name="Benchimol M."/>
            <person name="Almeida L.G."/>
            <person name="Vasconcelos A.T."/>
            <person name="Perreira-Neves A."/>
            <person name="Rosa I.A."/>
            <person name="Tasca T."/>
            <person name="Bogo M.R."/>
            <person name="de Souza W."/>
        </authorList>
    </citation>
    <scope>NUCLEOTIDE SEQUENCE [LARGE SCALE GENOMIC DNA]</scope>
    <source>
        <strain evidence="2">K</strain>
    </source>
</reference>
<feature type="chain" id="PRO_5012543223" evidence="1">
    <location>
        <begin position="17"/>
        <end position="560"/>
    </location>
</feature>
<keyword evidence="1" id="KW-0732">Signal</keyword>
<dbReference type="VEuPathDB" id="TrichDB:TRFO_01431"/>
<keyword evidence="3" id="KW-1185">Reference proteome</keyword>
<evidence type="ECO:0000313" key="2">
    <source>
        <dbReference type="EMBL" id="OHT03775.1"/>
    </source>
</evidence>
<evidence type="ECO:0000256" key="1">
    <source>
        <dbReference type="SAM" id="SignalP"/>
    </source>
</evidence>
<name>A0A1J4JX97_9EUKA</name>
<gene>
    <name evidence="2" type="ORF">TRFO_01431</name>
</gene>
<protein>
    <submittedName>
        <fullName evidence="2">Uncharacterized protein</fullName>
    </submittedName>
</protein>
<sequence>MIWLIICLTLSEEFESDENYYPSHFFDIDTLLRSTDLSTVHLFLTEFFDKVNQMSETSYQKSKDLIEYLSRKLDFSTGKAKPNKVYWQSPQGEILKKTLIEDLPKAIDILYKKVKKNVDKKNRAPSLYFGNIDGTRIKNEIKGIRSRISGLSIGGRPVDSHSTDVDNLFFSIQMVSAIGSFITDVFDQAVKDSQFETDLKLCFSFIGDQNLINAKAVRDEGRKSPLLQESQDDSVAINNFLKLFEDPKITSQFDEKQLDKIRSKVVLILKDKDADKYGVRGRWIQTEKYIDEASRINRRKIANNAFNFMMMPNHDDNEKAVKRLLLDDPTAKPFIKWILSKKAEGRALSMVNTVPSSFATPLILREIMNNPPSLYNMYLEMFPRDSEKTKAMMHKFCEFYIKTFGGGIKSNLLSTAGKLQETNLRTVCSISGTTIDIIVGLNAIGLMRPNDGKFFPLLSIASFMQFNYFHSIGEVFSGILTTQPNFDFIKKYKYERLINFFSIASNKYMLQRDPFFEPVTGVTFNSIKPEALVYPPHVIAAPGGSNRALRLRRHSHRKYY</sequence>
<dbReference type="RefSeq" id="XP_068356911.1">
    <property type="nucleotide sequence ID" value="XM_068490097.1"/>
</dbReference>
<organism evidence="2 3">
    <name type="scientific">Tritrichomonas foetus</name>
    <dbReference type="NCBI Taxonomy" id="1144522"/>
    <lineage>
        <taxon>Eukaryota</taxon>
        <taxon>Metamonada</taxon>
        <taxon>Parabasalia</taxon>
        <taxon>Tritrichomonadida</taxon>
        <taxon>Tritrichomonadidae</taxon>
        <taxon>Tritrichomonas</taxon>
    </lineage>
</organism>
<dbReference type="Proteomes" id="UP000179807">
    <property type="component" value="Unassembled WGS sequence"/>
</dbReference>
<proteinExistence type="predicted"/>
<evidence type="ECO:0000313" key="3">
    <source>
        <dbReference type="Proteomes" id="UP000179807"/>
    </source>
</evidence>
<dbReference type="AlphaFoldDB" id="A0A1J4JX97"/>
<dbReference type="GeneID" id="94824801"/>
<dbReference type="EMBL" id="MLAK01000815">
    <property type="protein sequence ID" value="OHT03775.1"/>
    <property type="molecule type" value="Genomic_DNA"/>
</dbReference>
<accession>A0A1J4JX97</accession>
<comment type="caution">
    <text evidence="2">The sequence shown here is derived from an EMBL/GenBank/DDBJ whole genome shotgun (WGS) entry which is preliminary data.</text>
</comment>
<feature type="signal peptide" evidence="1">
    <location>
        <begin position="1"/>
        <end position="16"/>
    </location>
</feature>